<evidence type="ECO:0008006" key="3">
    <source>
        <dbReference type="Google" id="ProtNLM"/>
    </source>
</evidence>
<dbReference type="EMBL" id="FQXE01000009">
    <property type="protein sequence ID" value="SHI11930.1"/>
    <property type="molecule type" value="Genomic_DNA"/>
</dbReference>
<evidence type="ECO:0000313" key="1">
    <source>
        <dbReference type="EMBL" id="SHI11930.1"/>
    </source>
</evidence>
<dbReference type="AlphaFoldDB" id="A0A1M5YIT5"/>
<sequence length="214" mass="24768">MKATEEHTKVRAWMRLPSGKRLDLMNPDPHDWEHSDLSVRLSRTYRWGGESCWPWPLSVAQHSLLVLELRRQKSTEPLHAVEELRELLHDAEEAFLGFDCISPLKQALGEPFKIIEHGLVNAIWQRYQLPAWSGPAYIFHKEADHVAAACEAVHCVGWKRREVVDVLGIMAPVLDQDPLVSRYRGPHWSPWPADVAEARYHDELMRLCRSLNME</sequence>
<name>A0A1M5YIT5_9BURK</name>
<dbReference type="RefSeq" id="WP_073104929.1">
    <property type="nucleotide sequence ID" value="NZ_FQXE01000009.1"/>
</dbReference>
<proteinExistence type="predicted"/>
<dbReference type="STRING" id="658167.SAMN04488135_109135"/>
<gene>
    <name evidence="1" type="ORF">SAMN04488135_109135</name>
</gene>
<dbReference type="SUPFAM" id="SSF109604">
    <property type="entry name" value="HD-domain/PDEase-like"/>
    <property type="match status" value="1"/>
</dbReference>
<keyword evidence="2" id="KW-1185">Reference proteome</keyword>
<dbReference type="OrthoDB" id="8816725at2"/>
<organism evidence="1 2">
    <name type="scientific">Pollutimonas bauzanensis</name>
    <dbReference type="NCBI Taxonomy" id="658167"/>
    <lineage>
        <taxon>Bacteria</taxon>
        <taxon>Pseudomonadati</taxon>
        <taxon>Pseudomonadota</taxon>
        <taxon>Betaproteobacteria</taxon>
        <taxon>Burkholderiales</taxon>
        <taxon>Alcaligenaceae</taxon>
        <taxon>Pollutimonas</taxon>
    </lineage>
</organism>
<dbReference type="Proteomes" id="UP000184226">
    <property type="component" value="Unassembled WGS sequence"/>
</dbReference>
<accession>A0A1M5YIT5</accession>
<evidence type="ECO:0000313" key="2">
    <source>
        <dbReference type="Proteomes" id="UP000184226"/>
    </source>
</evidence>
<protein>
    <recommendedName>
        <fullName evidence="3">Phosphohydrolase</fullName>
    </recommendedName>
</protein>
<dbReference type="Gene3D" id="1.10.3210.10">
    <property type="entry name" value="Hypothetical protein af1432"/>
    <property type="match status" value="1"/>
</dbReference>
<reference evidence="1 2" key="1">
    <citation type="submission" date="2016-11" db="EMBL/GenBank/DDBJ databases">
        <authorList>
            <person name="Jaros S."/>
            <person name="Januszkiewicz K."/>
            <person name="Wedrychowicz H."/>
        </authorList>
    </citation>
    <scope>NUCLEOTIDE SEQUENCE [LARGE SCALE GENOMIC DNA]</scope>
    <source>
        <strain evidence="1 2">CGMCC 1.10190</strain>
    </source>
</reference>